<name>A0AAW2M4M8_SESRA</name>
<dbReference type="InterPro" id="IPR000504">
    <property type="entry name" value="RRM_dom"/>
</dbReference>
<feature type="domain" description="RRM" evidence="6">
    <location>
        <begin position="28"/>
        <end position="107"/>
    </location>
</feature>
<evidence type="ECO:0000256" key="3">
    <source>
        <dbReference type="ARBA" id="ARBA00023242"/>
    </source>
</evidence>
<comment type="caution">
    <text evidence="7">The sequence shown here is derived from an EMBL/GenBank/DDBJ whole genome shotgun (WGS) entry which is preliminary data.</text>
</comment>
<reference evidence="7" key="2">
    <citation type="journal article" date="2024" name="Plant">
        <title>Genomic evolution and insights into agronomic trait innovations of Sesamum species.</title>
        <authorList>
            <person name="Miao H."/>
            <person name="Wang L."/>
            <person name="Qu L."/>
            <person name="Liu H."/>
            <person name="Sun Y."/>
            <person name="Le M."/>
            <person name="Wang Q."/>
            <person name="Wei S."/>
            <person name="Zheng Y."/>
            <person name="Lin W."/>
            <person name="Duan Y."/>
            <person name="Cao H."/>
            <person name="Xiong S."/>
            <person name="Wang X."/>
            <person name="Wei L."/>
            <person name="Li C."/>
            <person name="Ma Q."/>
            <person name="Ju M."/>
            <person name="Zhao R."/>
            <person name="Li G."/>
            <person name="Mu C."/>
            <person name="Tian Q."/>
            <person name="Mei H."/>
            <person name="Zhang T."/>
            <person name="Gao T."/>
            <person name="Zhang H."/>
        </authorList>
    </citation>
    <scope>NUCLEOTIDE SEQUENCE</scope>
    <source>
        <strain evidence="7">G02</strain>
    </source>
</reference>
<organism evidence="7">
    <name type="scientific">Sesamum radiatum</name>
    <name type="common">Black benniseed</name>
    <dbReference type="NCBI Taxonomy" id="300843"/>
    <lineage>
        <taxon>Eukaryota</taxon>
        <taxon>Viridiplantae</taxon>
        <taxon>Streptophyta</taxon>
        <taxon>Embryophyta</taxon>
        <taxon>Tracheophyta</taxon>
        <taxon>Spermatophyta</taxon>
        <taxon>Magnoliopsida</taxon>
        <taxon>eudicotyledons</taxon>
        <taxon>Gunneridae</taxon>
        <taxon>Pentapetalae</taxon>
        <taxon>asterids</taxon>
        <taxon>lamiids</taxon>
        <taxon>Lamiales</taxon>
        <taxon>Pedaliaceae</taxon>
        <taxon>Sesamum</taxon>
    </lineage>
</organism>
<accession>A0AAW2M4M8</accession>
<feature type="compositionally biased region" description="Low complexity" evidence="5">
    <location>
        <begin position="117"/>
        <end position="132"/>
    </location>
</feature>
<dbReference type="InterPro" id="IPR035979">
    <property type="entry name" value="RBD_domain_sf"/>
</dbReference>
<dbReference type="Pfam" id="PF00076">
    <property type="entry name" value="RRM_1"/>
    <property type="match status" value="1"/>
</dbReference>
<dbReference type="InterPro" id="IPR012677">
    <property type="entry name" value="Nucleotide-bd_a/b_plait_sf"/>
</dbReference>
<dbReference type="GO" id="GO:0003723">
    <property type="term" value="F:RNA binding"/>
    <property type="evidence" value="ECO:0007669"/>
    <property type="project" value="UniProtKB-UniRule"/>
</dbReference>
<protein>
    <submittedName>
        <fullName evidence="7">RNA-binding protein 7</fullName>
    </submittedName>
</protein>
<proteinExistence type="predicted"/>
<evidence type="ECO:0000259" key="6">
    <source>
        <dbReference type="PROSITE" id="PS50102"/>
    </source>
</evidence>
<sequence>MTWAPPTPASIGPPMTPTPITIDELKWWVLAVGNLDERVSDRVLYDILIQAGRLVDLYIPRDKETDKPKGYAFAQYESQDIAHYAVNLFSGLVTLYRRTLKFALSGQDKSSLRPDKSSSLSLPIPSTPTVTSDKSMQQPNGYRSYHDNTDYNYSRRVFGAALDSVSRGRSARYETRNSVNYNPSY</sequence>
<dbReference type="PANTHER" id="PTHR13798:SF11">
    <property type="entry name" value="RNA-BINDING PROTEIN 7-RELATED"/>
    <property type="match status" value="1"/>
</dbReference>
<keyword evidence="3" id="KW-0539">Nucleus</keyword>
<gene>
    <name evidence="7" type="ORF">Sradi_5213700</name>
</gene>
<evidence type="ECO:0000256" key="4">
    <source>
        <dbReference type="PROSITE-ProRule" id="PRU00176"/>
    </source>
</evidence>
<dbReference type="EMBL" id="JACGWJ010000023">
    <property type="protein sequence ID" value="KAL0326444.1"/>
    <property type="molecule type" value="Genomic_DNA"/>
</dbReference>
<dbReference type="PROSITE" id="PS50102">
    <property type="entry name" value="RRM"/>
    <property type="match status" value="1"/>
</dbReference>
<dbReference type="Gene3D" id="3.30.70.330">
    <property type="match status" value="1"/>
</dbReference>
<evidence type="ECO:0000256" key="2">
    <source>
        <dbReference type="ARBA" id="ARBA00022884"/>
    </source>
</evidence>
<dbReference type="AlphaFoldDB" id="A0AAW2M4M8"/>
<dbReference type="InterPro" id="IPR052285">
    <property type="entry name" value="NEXT_complex_subunit"/>
</dbReference>
<keyword evidence="2 4" id="KW-0694">RNA-binding</keyword>
<feature type="region of interest" description="Disordered" evidence="5">
    <location>
        <begin position="108"/>
        <end position="148"/>
    </location>
</feature>
<reference evidence="7" key="1">
    <citation type="submission" date="2020-06" db="EMBL/GenBank/DDBJ databases">
        <authorList>
            <person name="Li T."/>
            <person name="Hu X."/>
            <person name="Zhang T."/>
            <person name="Song X."/>
            <person name="Zhang H."/>
            <person name="Dai N."/>
            <person name="Sheng W."/>
            <person name="Hou X."/>
            <person name="Wei L."/>
        </authorList>
    </citation>
    <scope>NUCLEOTIDE SEQUENCE</scope>
    <source>
        <strain evidence="7">G02</strain>
        <tissue evidence="7">Leaf</tissue>
    </source>
</reference>
<dbReference type="SUPFAM" id="SSF54928">
    <property type="entry name" value="RNA-binding domain, RBD"/>
    <property type="match status" value="1"/>
</dbReference>
<evidence type="ECO:0000256" key="1">
    <source>
        <dbReference type="ARBA" id="ARBA00004642"/>
    </source>
</evidence>
<comment type="subcellular location">
    <subcellularLocation>
        <location evidence="1">Nucleus</location>
        <location evidence="1">Nucleoplasm</location>
    </subcellularLocation>
</comment>
<evidence type="ECO:0000256" key="5">
    <source>
        <dbReference type="SAM" id="MobiDB-lite"/>
    </source>
</evidence>
<dbReference type="SMART" id="SM00360">
    <property type="entry name" value="RRM"/>
    <property type="match status" value="1"/>
</dbReference>
<dbReference type="GO" id="GO:0005654">
    <property type="term" value="C:nucleoplasm"/>
    <property type="evidence" value="ECO:0007669"/>
    <property type="project" value="UniProtKB-SubCell"/>
</dbReference>
<evidence type="ECO:0000313" key="7">
    <source>
        <dbReference type="EMBL" id="KAL0326444.1"/>
    </source>
</evidence>
<dbReference type="PANTHER" id="PTHR13798">
    <property type="entry name" value="RNA BINDING MOTIF RBM PROTEIN -RELATED"/>
    <property type="match status" value="1"/>
</dbReference>